<dbReference type="InterPro" id="IPR005225">
    <property type="entry name" value="Small_GTP-bd"/>
</dbReference>
<dbReference type="PhylomeDB" id="A7RQA3"/>
<dbReference type="PROSITE" id="PS51421">
    <property type="entry name" value="RAS"/>
    <property type="match status" value="1"/>
</dbReference>
<dbReference type="STRING" id="45351.A7RQA3"/>
<dbReference type="Pfam" id="PF00071">
    <property type="entry name" value="Ras"/>
    <property type="match status" value="1"/>
</dbReference>
<dbReference type="SUPFAM" id="SSF52540">
    <property type="entry name" value="P-loop containing nucleoside triphosphate hydrolases"/>
    <property type="match status" value="1"/>
</dbReference>
<dbReference type="HOGENOM" id="CLU_041217_9_7_1"/>
<name>A7RQA3_NEMVE</name>
<accession>A7RQA3</accession>
<reference evidence="5 6" key="1">
    <citation type="journal article" date="2007" name="Science">
        <title>Sea anemone genome reveals ancestral eumetazoan gene repertoire and genomic organization.</title>
        <authorList>
            <person name="Putnam N.H."/>
            <person name="Srivastava M."/>
            <person name="Hellsten U."/>
            <person name="Dirks B."/>
            <person name="Chapman J."/>
            <person name="Salamov A."/>
            <person name="Terry A."/>
            <person name="Shapiro H."/>
            <person name="Lindquist E."/>
            <person name="Kapitonov V.V."/>
            <person name="Jurka J."/>
            <person name="Genikhovich G."/>
            <person name="Grigoriev I.V."/>
            <person name="Lucas S.M."/>
            <person name="Steele R.E."/>
            <person name="Finnerty J.R."/>
            <person name="Technau U."/>
            <person name="Martindale M.Q."/>
            <person name="Rokhsar D.S."/>
        </authorList>
    </citation>
    <scope>NUCLEOTIDE SEQUENCE [LARGE SCALE GENOMIC DNA]</scope>
    <source>
        <strain evidence="6">CH2 X CH6</strain>
    </source>
</reference>
<dbReference type="SMART" id="SM00175">
    <property type="entry name" value="RAB"/>
    <property type="match status" value="1"/>
</dbReference>
<dbReference type="SMART" id="SM00173">
    <property type="entry name" value="RAS"/>
    <property type="match status" value="1"/>
</dbReference>
<evidence type="ECO:0000313" key="6">
    <source>
        <dbReference type="Proteomes" id="UP000001593"/>
    </source>
</evidence>
<dbReference type="OMA" id="WHCALYE"/>
<evidence type="ECO:0000256" key="4">
    <source>
        <dbReference type="ARBA" id="ARBA00048098"/>
    </source>
</evidence>
<organism evidence="5 6">
    <name type="scientific">Nematostella vectensis</name>
    <name type="common">Starlet sea anemone</name>
    <dbReference type="NCBI Taxonomy" id="45351"/>
    <lineage>
        <taxon>Eukaryota</taxon>
        <taxon>Metazoa</taxon>
        <taxon>Cnidaria</taxon>
        <taxon>Anthozoa</taxon>
        <taxon>Hexacorallia</taxon>
        <taxon>Actiniaria</taxon>
        <taxon>Edwardsiidae</taxon>
        <taxon>Nematostella</taxon>
    </lineage>
</organism>
<dbReference type="EMBL" id="DS469528">
    <property type="protein sequence ID" value="EDO46259.1"/>
    <property type="molecule type" value="Genomic_DNA"/>
</dbReference>
<feature type="non-terminal residue" evidence="5">
    <location>
        <position position="182"/>
    </location>
</feature>
<dbReference type="Gene3D" id="3.40.50.300">
    <property type="entry name" value="P-loop containing nucleotide triphosphate hydrolases"/>
    <property type="match status" value="1"/>
</dbReference>
<dbReference type="InParanoid" id="A7RQA3"/>
<dbReference type="SMART" id="SM00174">
    <property type="entry name" value="RHO"/>
    <property type="match status" value="1"/>
</dbReference>
<dbReference type="GO" id="GO:0003925">
    <property type="term" value="F:G protein activity"/>
    <property type="evidence" value="ECO:0007669"/>
    <property type="project" value="UniProtKB-EC"/>
</dbReference>
<dbReference type="PRINTS" id="PR00449">
    <property type="entry name" value="RASTRNSFRMNG"/>
</dbReference>
<dbReference type="GO" id="GO:0005525">
    <property type="term" value="F:GTP binding"/>
    <property type="evidence" value="ECO:0007669"/>
    <property type="project" value="InterPro"/>
</dbReference>
<dbReference type="PROSITE" id="PS51419">
    <property type="entry name" value="RAB"/>
    <property type="match status" value="1"/>
</dbReference>
<proteinExistence type="inferred from homology"/>
<evidence type="ECO:0000313" key="5">
    <source>
        <dbReference type="EMBL" id="EDO46259.1"/>
    </source>
</evidence>
<protein>
    <recommendedName>
        <fullName evidence="2">small monomeric GTPase</fullName>
        <ecNumber evidence="2">3.6.5.2</ecNumber>
    </recommendedName>
</protein>
<evidence type="ECO:0000256" key="2">
    <source>
        <dbReference type="ARBA" id="ARBA00011984"/>
    </source>
</evidence>
<dbReference type="eggNOG" id="KOG0395">
    <property type="taxonomic scope" value="Eukaryota"/>
</dbReference>
<dbReference type="InterPro" id="IPR027417">
    <property type="entry name" value="P-loop_NTPase"/>
</dbReference>
<dbReference type="InterPro" id="IPR001806">
    <property type="entry name" value="Small_GTPase"/>
</dbReference>
<dbReference type="PANTHER" id="PTHR45704">
    <property type="entry name" value="RAS-LIKE FAMILY MEMBER 11"/>
    <property type="match status" value="1"/>
</dbReference>
<keyword evidence="6" id="KW-1185">Reference proteome</keyword>
<comment type="similarity">
    <text evidence="1">Belongs to the small GTPase superfamily. Ras family.</text>
</comment>
<gene>
    <name evidence="5" type="ORF">NEMVEDRAFT_v1g89844</name>
</gene>
<evidence type="ECO:0000256" key="1">
    <source>
        <dbReference type="ARBA" id="ARBA00008344"/>
    </source>
</evidence>
<keyword evidence="3" id="KW-0378">Hydrolase</keyword>
<dbReference type="Proteomes" id="UP000001593">
    <property type="component" value="Unassembled WGS sequence"/>
</dbReference>
<evidence type="ECO:0000256" key="3">
    <source>
        <dbReference type="ARBA" id="ARBA00022801"/>
    </source>
</evidence>
<sequence length="182" mass="21133">MHSNTTKPVRVVVLGKDGVGKSALTVRFLTRRFIGEYDQTLESTHRHILQIDNEDVSLDISDTAGEVRDKLRRWTRRGDLYLVLYSIVDRSSFDEARWIARYVKDHRNTDSMSMVIVATKKDLDHLRRVDIEEGLGFSNELDCTFYEVSISEGYNEVQELLHELLKRITRNRGEKGTEKKDS</sequence>
<comment type="catalytic activity">
    <reaction evidence="4">
        <text>GTP + H2O = GDP + phosphate + H(+)</text>
        <dbReference type="Rhea" id="RHEA:19669"/>
        <dbReference type="ChEBI" id="CHEBI:15377"/>
        <dbReference type="ChEBI" id="CHEBI:15378"/>
        <dbReference type="ChEBI" id="CHEBI:37565"/>
        <dbReference type="ChEBI" id="CHEBI:43474"/>
        <dbReference type="ChEBI" id="CHEBI:58189"/>
        <dbReference type="EC" id="3.6.5.2"/>
    </reaction>
</comment>
<dbReference type="NCBIfam" id="TIGR00231">
    <property type="entry name" value="small_GTP"/>
    <property type="match status" value="1"/>
</dbReference>
<dbReference type="InterPro" id="IPR051065">
    <property type="entry name" value="Ras-related_GTPase"/>
</dbReference>
<dbReference type="EC" id="3.6.5.2" evidence="2"/>
<dbReference type="AlphaFoldDB" id="A7RQA3"/>